<dbReference type="KEGG" id="wic:J056_002039"/>
<evidence type="ECO:0000313" key="13">
    <source>
        <dbReference type="EMBL" id="EOR03961.1"/>
    </source>
</evidence>
<feature type="domain" description="FYVE-type" evidence="12">
    <location>
        <begin position="764"/>
        <end position="825"/>
    </location>
</feature>
<dbReference type="InterPro" id="IPR000306">
    <property type="entry name" value="Znf_FYVE"/>
</dbReference>
<dbReference type="EMBL" id="KE007225">
    <property type="protein sequence ID" value="EOR03961.1"/>
    <property type="molecule type" value="Genomic_DNA"/>
</dbReference>
<feature type="region of interest" description="Disordered" evidence="9">
    <location>
        <begin position="630"/>
        <end position="689"/>
    </location>
</feature>
<evidence type="ECO:0000256" key="2">
    <source>
        <dbReference type="ARBA" id="ARBA00022490"/>
    </source>
</evidence>
<dbReference type="Gene3D" id="2.30.29.30">
    <property type="entry name" value="Pleckstrin-homology domain (PH domain)/Phosphotyrosine-binding domain (PTB)"/>
    <property type="match status" value="1"/>
</dbReference>
<feature type="region of interest" description="Disordered" evidence="9">
    <location>
        <begin position="421"/>
        <end position="485"/>
    </location>
</feature>
<dbReference type="InterPro" id="IPR051092">
    <property type="entry name" value="FYVE_RhoGEF_PH"/>
</dbReference>
<dbReference type="InterPro" id="IPR011993">
    <property type="entry name" value="PH-like_dom_sf"/>
</dbReference>
<dbReference type="GO" id="GO:0005856">
    <property type="term" value="C:cytoskeleton"/>
    <property type="evidence" value="ECO:0007669"/>
    <property type="project" value="UniProtKB-SubCell"/>
</dbReference>
<dbReference type="SUPFAM" id="SSF48065">
    <property type="entry name" value="DBL homology domain (DH-domain)"/>
    <property type="match status" value="1"/>
</dbReference>
<gene>
    <name evidence="13" type="ORF">J056_002039</name>
</gene>
<dbReference type="AlphaFoldDB" id="R9AV38"/>
<evidence type="ECO:0000259" key="10">
    <source>
        <dbReference type="PROSITE" id="PS50003"/>
    </source>
</evidence>
<feature type="compositionally biased region" description="Low complexity" evidence="9">
    <location>
        <begin position="882"/>
        <end position="903"/>
    </location>
</feature>
<keyword evidence="2" id="KW-0963">Cytoplasm</keyword>
<evidence type="ECO:0000256" key="3">
    <source>
        <dbReference type="ARBA" id="ARBA00022658"/>
    </source>
</evidence>
<feature type="compositionally biased region" description="Polar residues" evidence="9">
    <location>
        <begin position="730"/>
        <end position="746"/>
    </location>
</feature>
<dbReference type="SMART" id="SM00064">
    <property type="entry name" value="FYVE"/>
    <property type="match status" value="1"/>
</dbReference>
<dbReference type="Pfam" id="PF00621">
    <property type="entry name" value="RhoGEF"/>
    <property type="match status" value="1"/>
</dbReference>
<dbReference type="Gene3D" id="1.20.900.10">
    <property type="entry name" value="Dbl homology (DH) domain"/>
    <property type="match status" value="1"/>
</dbReference>
<dbReference type="eggNOG" id="KOG1729">
    <property type="taxonomic scope" value="Eukaryota"/>
</dbReference>
<dbReference type="InterPro" id="IPR011011">
    <property type="entry name" value="Znf_FYVE_PHD"/>
</dbReference>
<organism evidence="13 14">
    <name type="scientific">Wallemia ichthyophaga (strain EXF-994 / CBS 113033)</name>
    <dbReference type="NCBI Taxonomy" id="1299270"/>
    <lineage>
        <taxon>Eukaryota</taxon>
        <taxon>Fungi</taxon>
        <taxon>Dikarya</taxon>
        <taxon>Basidiomycota</taxon>
        <taxon>Wallemiomycotina</taxon>
        <taxon>Wallemiomycetes</taxon>
        <taxon>Wallemiales</taxon>
        <taxon>Wallemiaceae</taxon>
        <taxon>Wallemia</taxon>
    </lineage>
</organism>
<feature type="compositionally biased region" description="Acidic residues" evidence="9">
    <location>
        <begin position="832"/>
        <end position="842"/>
    </location>
</feature>
<keyword evidence="5 8" id="KW-0863">Zinc-finger</keyword>
<proteinExistence type="predicted"/>
<feature type="compositionally biased region" description="Basic and acidic residues" evidence="9">
    <location>
        <begin position="850"/>
        <end position="861"/>
    </location>
</feature>
<evidence type="ECO:0000259" key="11">
    <source>
        <dbReference type="PROSITE" id="PS50010"/>
    </source>
</evidence>
<keyword evidence="4" id="KW-0479">Metal-binding</keyword>
<dbReference type="GO" id="GO:0005085">
    <property type="term" value="F:guanyl-nucleotide exchange factor activity"/>
    <property type="evidence" value="ECO:0007669"/>
    <property type="project" value="UniProtKB-KW"/>
</dbReference>
<dbReference type="InterPro" id="IPR017455">
    <property type="entry name" value="Znf_FYVE-rel"/>
</dbReference>
<dbReference type="SMART" id="SM00233">
    <property type="entry name" value="PH"/>
    <property type="match status" value="1"/>
</dbReference>
<feature type="compositionally biased region" description="Polar residues" evidence="9">
    <location>
        <begin position="862"/>
        <end position="873"/>
    </location>
</feature>
<evidence type="ECO:0000256" key="6">
    <source>
        <dbReference type="ARBA" id="ARBA00022833"/>
    </source>
</evidence>
<dbReference type="InterPro" id="IPR000219">
    <property type="entry name" value="DH_dom"/>
</dbReference>
<evidence type="ECO:0000256" key="9">
    <source>
        <dbReference type="SAM" id="MobiDB-lite"/>
    </source>
</evidence>
<keyword evidence="7" id="KW-0206">Cytoskeleton</keyword>
<keyword evidence="6" id="KW-0862">Zinc</keyword>
<dbReference type="GO" id="GO:0005737">
    <property type="term" value="C:cytoplasm"/>
    <property type="evidence" value="ECO:0007669"/>
    <property type="project" value="TreeGrafter"/>
</dbReference>
<feature type="compositionally biased region" description="Pro residues" evidence="9">
    <location>
        <begin position="916"/>
        <end position="925"/>
    </location>
</feature>
<dbReference type="Pfam" id="PF01363">
    <property type="entry name" value="FYVE"/>
    <property type="match status" value="1"/>
</dbReference>
<feature type="domain" description="DH" evidence="11">
    <location>
        <begin position="100"/>
        <end position="344"/>
    </location>
</feature>
<evidence type="ECO:0000256" key="4">
    <source>
        <dbReference type="ARBA" id="ARBA00022723"/>
    </source>
</evidence>
<feature type="domain" description="PH" evidence="10">
    <location>
        <begin position="374"/>
        <end position="590"/>
    </location>
</feature>
<protein>
    <submittedName>
        <fullName evidence="13">FYVE, RhoGEF and PH domain-containing protein 6</fullName>
    </submittedName>
</protein>
<dbReference type="eggNOG" id="KOG4424">
    <property type="taxonomic scope" value="Eukaryota"/>
</dbReference>
<dbReference type="GO" id="GO:0008270">
    <property type="term" value="F:zinc ion binding"/>
    <property type="evidence" value="ECO:0007669"/>
    <property type="project" value="UniProtKB-KW"/>
</dbReference>
<dbReference type="InterPro" id="IPR001849">
    <property type="entry name" value="PH_domain"/>
</dbReference>
<comment type="subcellular location">
    <subcellularLocation>
        <location evidence="1">Cytoplasm</location>
        <location evidence="1">Cytoskeleton</location>
    </subcellularLocation>
</comment>
<feature type="compositionally biased region" description="Polar residues" evidence="9">
    <location>
        <begin position="34"/>
        <end position="49"/>
    </location>
</feature>
<dbReference type="PROSITE" id="PS50003">
    <property type="entry name" value="PH_DOMAIN"/>
    <property type="match status" value="1"/>
</dbReference>
<dbReference type="InterPro" id="IPR035899">
    <property type="entry name" value="DBL_dom_sf"/>
</dbReference>
<evidence type="ECO:0000256" key="8">
    <source>
        <dbReference type="PROSITE-ProRule" id="PRU00091"/>
    </source>
</evidence>
<dbReference type="SUPFAM" id="SSF57903">
    <property type="entry name" value="FYVE/PHD zinc finger"/>
    <property type="match status" value="1"/>
</dbReference>
<dbReference type="SUPFAM" id="SSF50729">
    <property type="entry name" value="PH domain-like"/>
    <property type="match status" value="1"/>
</dbReference>
<evidence type="ECO:0000256" key="1">
    <source>
        <dbReference type="ARBA" id="ARBA00004245"/>
    </source>
</evidence>
<evidence type="ECO:0000259" key="12">
    <source>
        <dbReference type="PROSITE" id="PS50178"/>
    </source>
</evidence>
<feature type="region of interest" description="Disordered" evidence="9">
    <location>
        <begin position="708"/>
        <end position="746"/>
    </location>
</feature>
<name>R9AV38_WALI9</name>
<keyword evidence="14" id="KW-1185">Reference proteome</keyword>
<sequence length="1004" mass="111061">MDRRWEDTKPSSPSSSSRPLPPSNVYSRIYIPSQYKSKNRTSSCSTRSFESLPEGEQANFKPQQYSFPSQSLQHPQPHKHHRRHSEQSKYTSYKKERVEKRWRAILELLETERSYVKDLDLIWNFFIQPLKQSGDDLLLSQLFPHFQHILNTNKELLRSLECAVLPGLPPIPAQTTTVTNATTVTTFNSLNASTTVAEAIHPASPSWSSTDNNSHRDSYLKTRASIQLAPSLLNLVPFLKLYTPFIRNFENSQQQLNKLQRAKPEFGSFIRNAQYTIVDTGQGGFEWTRLGLNSKLLAIVQRVPRYKLLISQILKYTDEAKEEFVNLQRALRLVSDVANTFETHIAQYQHTMSLLTLQKSIFGVPFPIVAPGRTHIKSGWLVKIGRKKEEVKAFFLLNDCLIYASPTCSSVGSVMNVVNPTSPPSTPSITEFKNSPFGSAPPLRSSSKHNSSHRLSSLAFPASPATAERPQVKSAGRRGHKHSASLPVNMITQPHSLSASVTNEEDGVPSVSTPPRLVGPIDIGTLKGQCFTFNRKLDLEDVTVVAIDNDYPQLHGRTIQVISSEKSFSIYAESEEERNAWLNAIRSTKDEYLSAFRTLKIDDNQFPLDPDTYIRRKGNSTNTTVKRTLNSPALSFSTPFSGHSTPTSKLADENGSHRQRRRSVHAYAEVPTSQSKARPRERTRSALTGDISAAAAATAIVNGLRWKKQAKEKEGQGEGEKEERADGSILTPSQSYANSHSHSNPSETKLRVLEHYAAPVWVPDSKAVVCMSCSEPFNWMRRKHHCRMCGHVVCHECSTRNFLIVNEAGEHQPSRACDDCYDTAFPSSSGGEETEEEMEDDNATTQARCQDSEVGGREVDASTRSTSSTSLNGVIQRREPSLTRSSYATSSSSIGTSAPSSPTCAQSGQIGQIGLHPPPPPPPPSQSQSQSPKMHGSHAYLTASHEKSLVGTANMNSGFNPSQSVVTCTSAKPTESAARLGVGRRNLAAPRITTPKAGQASRRK</sequence>
<dbReference type="Gene3D" id="3.30.40.10">
    <property type="entry name" value="Zinc/RING finger domain, C3HC4 (zinc finger)"/>
    <property type="match status" value="1"/>
</dbReference>
<dbReference type="PANTHER" id="PTHR12673">
    <property type="entry name" value="FACIOGENITAL DYSPLASIA PROTEIN"/>
    <property type="match status" value="1"/>
</dbReference>
<dbReference type="PANTHER" id="PTHR12673:SF270">
    <property type="entry name" value="FYVE-TYPE DOMAIN-CONTAINING PROTEIN"/>
    <property type="match status" value="1"/>
</dbReference>
<feature type="compositionally biased region" description="Polar residues" evidence="9">
    <location>
        <begin position="951"/>
        <end position="973"/>
    </location>
</feature>
<dbReference type="GeneID" id="20374991"/>
<evidence type="ECO:0000313" key="14">
    <source>
        <dbReference type="Proteomes" id="UP000014064"/>
    </source>
</evidence>
<dbReference type="HOGENOM" id="CLU_303516_0_0_1"/>
<feature type="compositionally biased region" description="Basic and acidic residues" evidence="9">
    <location>
        <begin position="709"/>
        <end position="726"/>
    </location>
</feature>
<dbReference type="InterPro" id="IPR013083">
    <property type="entry name" value="Znf_RING/FYVE/PHD"/>
</dbReference>
<dbReference type="CDD" id="cd00160">
    <property type="entry name" value="RhoGEF"/>
    <property type="match status" value="1"/>
</dbReference>
<evidence type="ECO:0000256" key="5">
    <source>
        <dbReference type="ARBA" id="ARBA00022771"/>
    </source>
</evidence>
<dbReference type="RefSeq" id="XP_009266178.1">
    <property type="nucleotide sequence ID" value="XM_009267903.1"/>
</dbReference>
<accession>R9AV38</accession>
<evidence type="ECO:0000256" key="7">
    <source>
        <dbReference type="ARBA" id="ARBA00023212"/>
    </source>
</evidence>
<feature type="region of interest" description="Disordered" evidence="9">
    <location>
        <begin position="827"/>
        <end position="1004"/>
    </location>
</feature>
<dbReference type="PROSITE" id="PS50178">
    <property type="entry name" value="ZF_FYVE"/>
    <property type="match status" value="1"/>
</dbReference>
<dbReference type="Proteomes" id="UP000014064">
    <property type="component" value="Unassembled WGS sequence"/>
</dbReference>
<dbReference type="STRING" id="1299270.R9AV38"/>
<dbReference type="SMART" id="SM00325">
    <property type="entry name" value="RhoGEF"/>
    <property type="match status" value="1"/>
</dbReference>
<dbReference type="PROSITE" id="PS50010">
    <property type="entry name" value="DH_2"/>
    <property type="match status" value="1"/>
</dbReference>
<reference evidence="14" key="1">
    <citation type="journal article" date="2013" name="BMC Genomics">
        <title>Genome and transcriptome sequencing of the halophilic fungus Wallemia ichthyophaga: haloadaptations present and absent.</title>
        <authorList>
            <person name="Zajc J."/>
            <person name="Liu Y."/>
            <person name="Dai W."/>
            <person name="Yang Z."/>
            <person name="Hu J."/>
            <person name="Gostincar C."/>
            <person name="Gunde-Cimerman N."/>
        </authorList>
    </citation>
    <scope>NUCLEOTIDE SEQUENCE [LARGE SCALE GENOMIC DNA]</scope>
    <source>
        <strain evidence="14">EXF-994 / CBS 113033</strain>
    </source>
</reference>
<feature type="compositionally biased region" description="Polar residues" evidence="9">
    <location>
        <begin position="60"/>
        <end position="72"/>
    </location>
</feature>
<dbReference type="OrthoDB" id="660555at2759"/>
<keyword evidence="3" id="KW-0344">Guanine-nucleotide releasing factor</keyword>
<feature type="compositionally biased region" description="Polar residues" evidence="9">
    <location>
        <begin position="630"/>
        <end position="648"/>
    </location>
</feature>
<feature type="region of interest" description="Disordered" evidence="9">
    <location>
        <begin position="1"/>
        <end position="93"/>
    </location>
</feature>